<dbReference type="PANTHER" id="PTHR45943">
    <property type="entry name" value="E3 UBIQUITIN-PROTEIN LIGASE MYCBP2"/>
    <property type="match status" value="1"/>
</dbReference>
<name>A0DWM5_PARTE</name>
<protein>
    <recommendedName>
        <fullName evidence="7">RING-type domain-containing protein</fullName>
    </recommendedName>
</protein>
<dbReference type="InterPro" id="IPR001841">
    <property type="entry name" value="Znf_RING"/>
</dbReference>
<feature type="domain" description="RING-type" evidence="7">
    <location>
        <begin position="372"/>
        <end position="423"/>
    </location>
</feature>
<evidence type="ECO:0000313" key="8">
    <source>
        <dbReference type="EMBL" id="CAK87442.1"/>
    </source>
</evidence>
<proteinExistence type="inferred from homology"/>
<dbReference type="Gene3D" id="3.40.50.1780">
    <property type="match status" value="1"/>
</dbReference>
<dbReference type="Gene3D" id="3.40.950.10">
    <property type="entry name" value="Fe-only Hydrogenase (Larger Subunit), Chain L, domain 3"/>
    <property type="match status" value="1"/>
</dbReference>
<dbReference type="SUPFAM" id="SSF57850">
    <property type="entry name" value="RING/U-box"/>
    <property type="match status" value="2"/>
</dbReference>
<dbReference type="SUPFAM" id="SSF53920">
    <property type="entry name" value="Fe-only hydrogenase"/>
    <property type="match status" value="1"/>
</dbReference>
<keyword evidence="2" id="KW-0004">4Fe-4S</keyword>
<keyword evidence="3" id="KW-0479">Metal-binding</keyword>
<accession>A0DWM5</accession>
<sequence>MIPVLLDQTTFNCFCKQIIQLNQQSMVDHIKNCPNYKQQSPFFQTFHQIQLEQMQKHHLIALKSEFLIFIERVDSLLNPPAIRLISSSISKSFDHSNGPILQFQKQNFSQIGQKPNQAPANTENVFQAFKQFQKLQKCEVCAKNVDADIITYFEHCFQPICRPCLMKQIEKDYKTNIVFQCPNQLCKKQMLEQELIQILGREKHDQYSQIMLERQFNIVKCTACSESGAFEKGSSISILKDPVTNQQLQQKYVDHYLNNRFMCFNQACKTEQCKECKAIPYHLGMNCEEYKIKKSSKCCRYCDQPIHNVRVNVPEALQDICQEKECQEKAQFACNKLLPCRHPCPGFINEQICSTCLNENCCKGDQKGDDYCNICFVEGLKNAPVIQSKCGHIFHYTCILKRLDVKWNGPRIVFKFCLCPLCNTWLEFQQSLPQDLVNKYYTLFQDVMKKSFDRLKYESRDKDEKVSKVGELFYGKPQEYAMAIYCYYQCFNCKNPYFGGAKDCQRALDEGDKQYKPEELICANCCDVPVGETCQVHGKDYIEFKCKFCCQIAVWFCWGTTHFCEDCHKRQCNGDYVSKIPREKLPKCPGKDKCPIKMDHKPNGEEQALGCVCSYLQESKSQLAKFLNEIIPIQLLVIFLLTMGEHKLIKSLTMFSSTIKISSNNVAKVSLQDCLACSGCVTTAETILIQTQSLDEFLQAIKKHQNPAIGISPQSRASLSHVLNFTDSEMHSILHQLFQELNVKLYDMSEYMKIAINNSIQEFKQTKITPLLCSECPGWVCYAEKTLDESIINHMSKVKSPQQIFGAILKKNHDYIATIMPCYDKKLEAVRLENNEDINIVLSTREIEQYIKDYIQKSQITPQQTQLSTMAINFQEYHNISSNNYLDYIIQSSVKPNWTVKQNIRKNKDFIEITIYNEDMQLQGIYARVFGLKNIANLISQIKTKTCKYKYVEIMACPLGCLNGGGQILIQKNTEKANDLIPKLKDIMIAQKLQLENTQSNEQEMHLTQFKHIQNESNFQW</sequence>
<dbReference type="FunFam" id="3.30.70.20:FF:000042">
    <property type="entry name" value="Cytosolic Fe-S cluster assembly factor NAR1"/>
    <property type="match status" value="1"/>
</dbReference>
<dbReference type="STRING" id="5888.A0DWM5"/>
<comment type="similarity">
    <text evidence="1">Belongs to the NARF family.</text>
</comment>
<reference evidence="8 9" key="1">
    <citation type="journal article" date="2006" name="Nature">
        <title>Global trends of whole-genome duplications revealed by the ciliate Paramecium tetraurelia.</title>
        <authorList>
            <consortium name="Genoscope"/>
            <person name="Aury J.-M."/>
            <person name="Jaillon O."/>
            <person name="Duret L."/>
            <person name="Noel B."/>
            <person name="Jubin C."/>
            <person name="Porcel B.M."/>
            <person name="Segurens B."/>
            <person name="Daubin V."/>
            <person name="Anthouard V."/>
            <person name="Aiach N."/>
            <person name="Arnaiz O."/>
            <person name="Billaut A."/>
            <person name="Beisson J."/>
            <person name="Blanc I."/>
            <person name="Bouhouche K."/>
            <person name="Camara F."/>
            <person name="Duharcourt S."/>
            <person name="Guigo R."/>
            <person name="Gogendeau D."/>
            <person name="Katinka M."/>
            <person name="Keller A.-M."/>
            <person name="Kissmehl R."/>
            <person name="Klotz C."/>
            <person name="Koll F."/>
            <person name="Le Moue A."/>
            <person name="Lepere C."/>
            <person name="Malinsky S."/>
            <person name="Nowacki M."/>
            <person name="Nowak J.K."/>
            <person name="Plattner H."/>
            <person name="Poulain J."/>
            <person name="Ruiz F."/>
            <person name="Serrano V."/>
            <person name="Zagulski M."/>
            <person name="Dessen P."/>
            <person name="Betermier M."/>
            <person name="Weissenbach J."/>
            <person name="Scarpelli C."/>
            <person name="Schachter V."/>
            <person name="Sperling L."/>
            <person name="Meyer E."/>
            <person name="Cohen J."/>
            <person name="Wincker P."/>
        </authorList>
    </citation>
    <scope>NUCLEOTIDE SEQUENCE [LARGE SCALE GENOMIC DNA]</scope>
    <source>
        <strain evidence="8 9">Stock d4-2</strain>
    </source>
</reference>
<dbReference type="OrthoDB" id="6050183at2759"/>
<evidence type="ECO:0000256" key="4">
    <source>
        <dbReference type="ARBA" id="ARBA00023004"/>
    </source>
</evidence>
<dbReference type="Pfam" id="PF02906">
    <property type="entry name" value="Fe_hyd_lg_C"/>
    <property type="match status" value="1"/>
</dbReference>
<dbReference type="GO" id="GO:0051539">
    <property type="term" value="F:4 iron, 4 sulfur cluster binding"/>
    <property type="evidence" value="ECO:0007669"/>
    <property type="project" value="UniProtKB-KW"/>
</dbReference>
<keyword evidence="6" id="KW-0862">Zinc</keyword>
<keyword evidence="6" id="KW-0863">Zinc-finger</keyword>
<keyword evidence="9" id="KW-1185">Reference proteome</keyword>
<evidence type="ECO:0000259" key="7">
    <source>
        <dbReference type="PROSITE" id="PS50089"/>
    </source>
</evidence>
<gene>
    <name evidence="8" type="ORF">GSPATT00021085001</name>
</gene>
<dbReference type="CDD" id="cd16463">
    <property type="entry name" value="RING-H2_PHR"/>
    <property type="match status" value="1"/>
</dbReference>
<evidence type="ECO:0000256" key="3">
    <source>
        <dbReference type="ARBA" id="ARBA00022723"/>
    </source>
</evidence>
<dbReference type="EMBL" id="CT868618">
    <property type="protein sequence ID" value="CAK87442.1"/>
    <property type="molecule type" value="Genomic_DNA"/>
</dbReference>
<evidence type="ECO:0000256" key="5">
    <source>
        <dbReference type="ARBA" id="ARBA00023014"/>
    </source>
</evidence>
<dbReference type="PANTHER" id="PTHR45943:SF2">
    <property type="entry name" value="RING-TYPE DOMAIN-CONTAINING PROTEIN"/>
    <property type="match status" value="1"/>
</dbReference>
<dbReference type="eggNOG" id="KOG1428">
    <property type="taxonomic scope" value="Eukaryota"/>
</dbReference>
<dbReference type="SMART" id="SM00184">
    <property type="entry name" value="RING"/>
    <property type="match status" value="1"/>
</dbReference>
<keyword evidence="4" id="KW-0408">Iron</keyword>
<dbReference type="RefSeq" id="XP_001454839.1">
    <property type="nucleotide sequence ID" value="XM_001454802.2"/>
</dbReference>
<dbReference type="InterPro" id="IPR009016">
    <property type="entry name" value="Fe_hydrogenase"/>
</dbReference>
<keyword evidence="5" id="KW-0411">Iron-sulfur</keyword>
<evidence type="ECO:0000313" key="9">
    <source>
        <dbReference type="Proteomes" id="UP000000600"/>
    </source>
</evidence>
<dbReference type="KEGG" id="ptm:GSPATT00021085001"/>
<dbReference type="GO" id="GO:0008270">
    <property type="term" value="F:zinc ion binding"/>
    <property type="evidence" value="ECO:0007669"/>
    <property type="project" value="UniProtKB-KW"/>
</dbReference>
<dbReference type="GeneID" id="5040624"/>
<dbReference type="HOGENOM" id="CLU_296042_0_0_1"/>
<dbReference type="AlphaFoldDB" id="A0DWM5"/>
<dbReference type="FunFam" id="3.30.40.10:FF:001131">
    <property type="entry name" value="Uncharacterized protein"/>
    <property type="match status" value="1"/>
</dbReference>
<dbReference type="Proteomes" id="UP000000600">
    <property type="component" value="Unassembled WGS sequence"/>
</dbReference>
<evidence type="ECO:0000256" key="1">
    <source>
        <dbReference type="ARBA" id="ARBA00006596"/>
    </source>
</evidence>
<dbReference type="Gene3D" id="3.30.40.10">
    <property type="entry name" value="Zinc/RING finger domain, C3HC4 (zinc finger)"/>
    <property type="match status" value="2"/>
</dbReference>
<dbReference type="PROSITE" id="PS50089">
    <property type="entry name" value="ZF_RING_2"/>
    <property type="match status" value="1"/>
</dbReference>
<dbReference type="eggNOG" id="KOG2439">
    <property type="taxonomic scope" value="Eukaryota"/>
</dbReference>
<organism evidence="8 9">
    <name type="scientific">Paramecium tetraurelia</name>
    <dbReference type="NCBI Taxonomy" id="5888"/>
    <lineage>
        <taxon>Eukaryota</taxon>
        <taxon>Sar</taxon>
        <taxon>Alveolata</taxon>
        <taxon>Ciliophora</taxon>
        <taxon>Intramacronucleata</taxon>
        <taxon>Oligohymenophorea</taxon>
        <taxon>Peniculida</taxon>
        <taxon>Parameciidae</taxon>
        <taxon>Paramecium</taxon>
    </lineage>
</organism>
<evidence type="ECO:0000256" key="6">
    <source>
        <dbReference type="PROSITE-ProRule" id="PRU00175"/>
    </source>
</evidence>
<dbReference type="InterPro" id="IPR013083">
    <property type="entry name" value="Znf_RING/FYVE/PHD"/>
</dbReference>
<dbReference type="InterPro" id="IPR004108">
    <property type="entry name" value="Fe_hydrogenase_lsu_C"/>
</dbReference>
<dbReference type="InParanoid" id="A0DWM5"/>
<evidence type="ECO:0000256" key="2">
    <source>
        <dbReference type="ARBA" id="ARBA00022485"/>
    </source>
</evidence>